<evidence type="ECO:0000313" key="6">
    <source>
        <dbReference type="Proteomes" id="UP000283095"/>
    </source>
</evidence>
<dbReference type="Pfam" id="PF17853">
    <property type="entry name" value="GGDEF_2"/>
    <property type="match status" value="1"/>
</dbReference>
<evidence type="ECO:0000259" key="3">
    <source>
        <dbReference type="Pfam" id="PF13556"/>
    </source>
</evidence>
<dbReference type="InterPro" id="IPR029016">
    <property type="entry name" value="GAF-like_dom_sf"/>
</dbReference>
<dbReference type="PANTHER" id="PTHR33744:SF1">
    <property type="entry name" value="DNA-BINDING TRANSCRIPTIONAL ACTIVATOR ADER"/>
    <property type="match status" value="1"/>
</dbReference>
<evidence type="ECO:0000313" key="5">
    <source>
        <dbReference type="EMBL" id="AZV41442.1"/>
    </source>
</evidence>
<dbReference type="Proteomes" id="UP000283095">
    <property type="component" value="Chromosome"/>
</dbReference>
<dbReference type="InterPro" id="IPR025736">
    <property type="entry name" value="PucR_C-HTH_dom"/>
</dbReference>
<feature type="coiled-coil region" evidence="2">
    <location>
        <begin position="131"/>
        <end position="158"/>
    </location>
</feature>
<sequence length="420" mass="48679">MTEYMNNRHIFKDLYGDLMEFADRISSVLGCPITIEDGNHRLLAYSTHEDTTDQARISTIIGRRVPEKVINSLWKDGIIPALLKDDTPIKIMAIHEVGLGNRAAVSIRKNNEILGFIWALEANKPFNEEALDFLQFAAKEAKNQLQQLQLKKKRTEASQQEFLWRLITGHYQDEAEITANFKKLSLSTPQNFAIIVFEFPQDITRESERYISYMLTTSQKIKTFLFTVDQNKLIILTGTERTNDASLSSSSYEFIPFFILEMRKRFGVEPILGASGHCYQQIENVMLSYEEALYTLKLKQIFPLELASVLHYEELGIFQLLEKLSNKNDYLPHPCIRKLQEYDEKHQTSLLHTLTVYLEMDGNPNDASKQLHIHVNTLTYRLKRITEIGHVRLKDPLQKMSIFLDLKLIQYQQAVKKESL</sequence>
<gene>
    <name evidence="5" type="ORF">BAOM_0831</name>
</gene>
<feature type="domain" description="CdaR GGDEF-like" evidence="4">
    <location>
        <begin position="169"/>
        <end position="297"/>
    </location>
</feature>
<keyword evidence="2" id="KW-0175">Coiled coil</keyword>
<evidence type="ECO:0000256" key="2">
    <source>
        <dbReference type="SAM" id="Coils"/>
    </source>
</evidence>
<organism evidence="5 6">
    <name type="scientific">Peribacillus asahii</name>
    <dbReference type="NCBI Taxonomy" id="228899"/>
    <lineage>
        <taxon>Bacteria</taxon>
        <taxon>Bacillati</taxon>
        <taxon>Bacillota</taxon>
        <taxon>Bacilli</taxon>
        <taxon>Bacillales</taxon>
        <taxon>Bacillaceae</taxon>
        <taxon>Peribacillus</taxon>
    </lineage>
</organism>
<proteinExistence type="inferred from homology"/>
<dbReference type="PANTHER" id="PTHR33744">
    <property type="entry name" value="CARBOHYDRATE DIACID REGULATOR"/>
    <property type="match status" value="1"/>
</dbReference>
<protein>
    <recommendedName>
        <fullName evidence="7">PucR family transcriptional regulator</fullName>
    </recommendedName>
</protein>
<evidence type="ECO:0000256" key="1">
    <source>
        <dbReference type="ARBA" id="ARBA00006754"/>
    </source>
</evidence>
<dbReference type="Gene3D" id="3.30.450.40">
    <property type="match status" value="1"/>
</dbReference>
<evidence type="ECO:0000259" key="4">
    <source>
        <dbReference type="Pfam" id="PF17853"/>
    </source>
</evidence>
<dbReference type="InterPro" id="IPR042070">
    <property type="entry name" value="PucR_C-HTH_sf"/>
</dbReference>
<dbReference type="InterPro" id="IPR041522">
    <property type="entry name" value="CdaR_GGDEF"/>
</dbReference>
<dbReference type="Pfam" id="PF13556">
    <property type="entry name" value="HTH_30"/>
    <property type="match status" value="1"/>
</dbReference>
<evidence type="ECO:0008006" key="7">
    <source>
        <dbReference type="Google" id="ProtNLM"/>
    </source>
</evidence>
<accession>A0A3Q9RK83</accession>
<reference evidence="5 6" key="1">
    <citation type="submission" date="2018-01" db="EMBL/GenBank/DDBJ databases">
        <title>Bacillus asahii Genome sequencing and assembly.</title>
        <authorList>
            <person name="Jiang H."/>
            <person name="Feng Y."/>
            <person name="Zhao F."/>
            <person name="Lin X."/>
        </authorList>
    </citation>
    <scope>NUCLEOTIDE SEQUENCE [LARGE SCALE GENOMIC DNA]</scope>
    <source>
        <strain evidence="5 6">OM18</strain>
    </source>
</reference>
<dbReference type="RefSeq" id="WP_257467607.1">
    <property type="nucleotide sequence ID" value="NZ_CP026095.1"/>
</dbReference>
<dbReference type="InterPro" id="IPR051448">
    <property type="entry name" value="CdaR-like_regulators"/>
</dbReference>
<dbReference type="AlphaFoldDB" id="A0A3Q9RK83"/>
<dbReference type="EMBL" id="CP026095">
    <property type="protein sequence ID" value="AZV41442.1"/>
    <property type="molecule type" value="Genomic_DNA"/>
</dbReference>
<comment type="similarity">
    <text evidence="1">Belongs to the CdaR family.</text>
</comment>
<dbReference type="KEGG" id="pasa:BAOM_0831"/>
<dbReference type="Gene3D" id="1.10.10.2840">
    <property type="entry name" value="PucR C-terminal helix-turn-helix domain"/>
    <property type="match status" value="1"/>
</dbReference>
<feature type="domain" description="PucR C-terminal helix-turn-helix" evidence="3">
    <location>
        <begin position="350"/>
        <end position="407"/>
    </location>
</feature>
<name>A0A3Q9RK83_9BACI</name>